<feature type="binding site" evidence="18">
    <location>
        <begin position="135"/>
        <end position="141"/>
    </location>
    <ligand>
        <name>(6S)-NADPHX</name>
        <dbReference type="ChEBI" id="CHEBI:64076"/>
    </ligand>
</feature>
<dbReference type="Pfam" id="PF01256">
    <property type="entry name" value="Carb_kinase"/>
    <property type="match status" value="1"/>
</dbReference>
<evidence type="ECO:0000256" key="15">
    <source>
        <dbReference type="ARBA" id="ARBA00048238"/>
    </source>
</evidence>
<evidence type="ECO:0000256" key="1">
    <source>
        <dbReference type="ARBA" id="ARBA00000013"/>
    </source>
</evidence>
<dbReference type="CDD" id="cd01171">
    <property type="entry name" value="YXKO-related"/>
    <property type="match status" value="1"/>
</dbReference>
<evidence type="ECO:0000313" key="22">
    <source>
        <dbReference type="EMBL" id="RCK80134.1"/>
    </source>
</evidence>
<comment type="function">
    <text evidence="17">Catalyzes the dehydration of the S-form of NAD(P)HX at the expense of ADP, which is converted to AMP. Together with NAD(P)HX epimerase, which catalyzes the epimerization of the S- and R-forms, the enzyme allows the repair of both epimers of NAD(P)HX, a damaged form of NAD(P)H that is a result of enzymatic or heat-dependent hydration.</text>
</comment>
<dbReference type="PIRSF" id="PIRSF017184">
    <property type="entry name" value="Nnr"/>
    <property type="match status" value="1"/>
</dbReference>
<evidence type="ECO:0000256" key="3">
    <source>
        <dbReference type="ARBA" id="ARBA00006001"/>
    </source>
</evidence>
<evidence type="ECO:0000256" key="18">
    <source>
        <dbReference type="HAMAP-Rule" id="MF_01966"/>
    </source>
</evidence>
<keyword evidence="13" id="KW-0511">Multifunctional enzyme</keyword>
<feature type="binding site" evidence="17">
    <location>
        <position position="386"/>
    </location>
    <ligand>
        <name>(6S)-NADPHX</name>
        <dbReference type="ChEBI" id="CHEBI:64076"/>
    </ligand>
</feature>
<evidence type="ECO:0000256" key="5">
    <source>
        <dbReference type="ARBA" id="ARBA00022723"/>
    </source>
</evidence>
<feature type="domain" description="YjeF C-terminal" evidence="20">
    <location>
        <begin position="231"/>
        <end position="512"/>
    </location>
</feature>
<evidence type="ECO:0000256" key="19">
    <source>
        <dbReference type="PIRNR" id="PIRNR017184"/>
    </source>
</evidence>
<dbReference type="InterPro" id="IPR029056">
    <property type="entry name" value="Ribokinase-like"/>
</dbReference>
<comment type="similarity">
    <text evidence="4 19">In the C-terminal section; belongs to the NnrD/CARKD family.</text>
</comment>
<dbReference type="GO" id="GO:0110051">
    <property type="term" value="P:metabolite repair"/>
    <property type="evidence" value="ECO:0007669"/>
    <property type="project" value="TreeGrafter"/>
</dbReference>
<comment type="cofactor">
    <cofactor evidence="17">
        <name>Mg(2+)</name>
        <dbReference type="ChEBI" id="CHEBI:18420"/>
    </cofactor>
</comment>
<organism evidence="22 23">
    <name type="scientific">Candidatus Ozemobacter sibiricus</name>
    <dbReference type="NCBI Taxonomy" id="2268124"/>
    <lineage>
        <taxon>Bacteria</taxon>
        <taxon>Candidatus Ozemobacteria</taxon>
        <taxon>Candidatus Ozemobacterales</taxon>
        <taxon>Candidatus Ozemobacteraceae</taxon>
        <taxon>Candidatus Ozemobacter</taxon>
    </lineage>
</organism>
<dbReference type="GO" id="GO:0052855">
    <property type="term" value="F:ADP-dependent NAD(P)H-hydrate dehydratase activity"/>
    <property type="evidence" value="ECO:0007669"/>
    <property type="project" value="UniProtKB-UniRule"/>
</dbReference>
<dbReference type="GO" id="GO:0046872">
    <property type="term" value="F:metal ion binding"/>
    <property type="evidence" value="ECO:0007669"/>
    <property type="project" value="UniProtKB-UniRule"/>
</dbReference>
<keyword evidence="5 18" id="KW-0479">Metal-binding</keyword>
<feature type="binding site" evidence="18">
    <location>
        <position position="167"/>
    </location>
    <ligand>
        <name>K(+)</name>
        <dbReference type="ChEBI" id="CHEBI:29103"/>
    </ligand>
</feature>
<dbReference type="NCBIfam" id="TIGR00196">
    <property type="entry name" value="yjeF_cterm"/>
    <property type="match status" value="1"/>
</dbReference>
<feature type="binding site" evidence="18">
    <location>
        <position position="164"/>
    </location>
    <ligand>
        <name>(6S)-NADPHX</name>
        <dbReference type="ChEBI" id="CHEBI:64076"/>
    </ligand>
</feature>
<dbReference type="PROSITE" id="PS51383">
    <property type="entry name" value="YJEF_C_3"/>
    <property type="match status" value="1"/>
</dbReference>
<evidence type="ECO:0000256" key="17">
    <source>
        <dbReference type="HAMAP-Rule" id="MF_01965"/>
    </source>
</evidence>
<evidence type="ECO:0000256" key="7">
    <source>
        <dbReference type="ARBA" id="ARBA00022840"/>
    </source>
</evidence>
<evidence type="ECO:0000259" key="21">
    <source>
        <dbReference type="PROSITE" id="PS51385"/>
    </source>
</evidence>
<reference evidence="22 23" key="1">
    <citation type="submission" date="2018-05" db="EMBL/GenBank/DDBJ databases">
        <title>A metagenomic window into the 2 km-deep terrestrial subsurface aquifer revealed taxonomically and functionally diverse microbial community comprising novel uncultured bacterial lineages.</title>
        <authorList>
            <person name="Kadnikov V.V."/>
            <person name="Mardanov A.V."/>
            <person name="Beletsky A.V."/>
            <person name="Banks D."/>
            <person name="Pimenov N.V."/>
            <person name="Frank Y.A."/>
            <person name="Karnachuk O.V."/>
            <person name="Ravin N.V."/>
        </authorList>
    </citation>
    <scope>NUCLEOTIDE SEQUENCE [LARGE SCALE GENOMIC DNA]</scope>
    <source>
        <strain evidence="22">BY5</strain>
    </source>
</reference>
<keyword evidence="8 17" id="KW-0521">NADP</keyword>
<evidence type="ECO:0000256" key="14">
    <source>
        <dbReference type="ARBA" id="ARBA00025153"/>
    </source>
</evidence>
<dbReference type="EMBL" id="QOQW01000008">
    <property type="protein sequence ID" value="RCK80134.1"/>
    <property type="molecule type" value="Genomic_DNA"/>
</dbReference>
<dbReference type="SUPFAM" id="SSF53613">
    <property type="entry name" value="Ribokinase-like"/>
    <property type="match status" value="1"/>
</dbReference>
<comment type="function">
    <text evidence="14 19">Bifunctional enzyme that catalyzes the epimerization of the S- and R-forms of NAD(P)HX and the dehydration of the S-form of NAD(P)HX at the expense of ADP, which is converted to AMP. This allows the repair of both epimers of NAD(P)HX, a damaged form of NAD(P)H that is a result of enzymatic or heat-dependent hydration.</text>
</comment>
<comment type="catalytic activity">
    <reaction evidence="16 17 19">
        <text>(6S)-NADPHX + ADP = AMP + phosphate + NADPH + H(+)</text>
        <dbReference type="Rhea" id="RHEA:32235"/>
        <dbReference type="ChEBI" id="CHEBI:15378"/>
        <dbReference type="ChEBI" id="CHEBI:43474"/>
        <dbReference type="ChEBI" id="CHEBI:57783"/>
        <dbReference type="ChEBI" id="CHEBI:64076"/>
        <dbReference type="ChEBI" id="CHEBI:456215"/>
        <dbReference type="ChEBI" id="CHEBI:456216"/>
        <dbReference type="EC" id="4.2.1.136"/>
    </reaction>
</comment>
<dbReference type="GO" id="GO:0052856">
    <property type="term" value="F:NAD(P)HX epimerase activity"/>
    <property type="evidence" value="ECO:0007669"/>
    <property type="project" value="UniProtKB-UniRule"/>
</dbReference>
<feature type="binding site" evidence="17">
    <location>
        <position position="452"/>
    </location>
    <ligand>
        <name>AMP</name>
        <dbReference type="ChEBI" id="CHEBI:456215"/>
    </ligand>
</feature>
<feature type="domain" description="YjeF N-terminal" evidence="21">
    <location>
        <begin position="9"/>
        <end position="221"/>
    </location>
</feature>
<evidence type="ECO:0000256" key="13">
    <source>
        <dbReference type="ARBA" id="ARBA00023268"/>
    </source>
</evidence>
<comment type="catalytic activity">
    <reaction evidence="15 17 19">
        <text>(6S)-NADHX + ADP = AMP + phosphate + NADH + H(+)</text>
        <dbReference type="Rhea" id="RHEA:32223"/>
        <dbReference type="ChEBI" id="CHEBI:15378"/>
        <dbReference type="ChEBI" id="CHEBI:43474"/>
        <dbReference type="ChEBI" id="CHEBI:57945"/>
        <dbReference type="ChEBI" id="CHEBI:64074"/>
        <dbReference type="ChEBI" id="CHEBI:456215"/>
        <dbReference type="ChEBI" id="CHEBI:456216"/>
        <dbReference type="EC" id="4.2.1.136"/>
    </reaction>
</comment>
<comment type="cofactor">
    <cofactor evidence="18 19">
        <name>K(+)</name>
        <dbReference type="ChEBI" id="CHEBI:29103"/>
    </cofactor>
    <text evidence="18 19">Binds 1 potassium ion per subunit.</text>
</comment>
<dbReference type="PROSITE" id="PS51385">
    <property type="entry name" value="YJEF_N"/>
    <property type="match status" value="1"/>
</dbReference>
<sequence>MRLVTAAEMRAIDRHAIETVGMPSLVLMENAGLKVLFTLEKCLGGLKGKRFTIICGKGNNGGDGLVVARHLHNNHLPLHVFLVYPPEELSAEARANLSILRQSGHQPIVMSGTDDLERLRIALEFSDCVIDALYGTGFSGEIEGYPREVVAIANEANLRRVAIDVPSGLAATTGHVAQTTFQAHLTVTLGAPKIGLFLYPGRDYAGEVWVADIGLPPTSFEAVPAEHALLTREVAASLLPLRPDHGHKGTFGHVLLLAGSQEYQGAGVLATYGALRSGAGLVTLGLPRGVAERLRCDILPDVIVRTFDEAEGGFALSADEVRGFSGVYHALVAGPGWGKGRARQLSLQALLEHWPGGLVLDADALNVFTEGTARGPDPHNLVLTPHLGEMSRLLGRPVAAIQADPIGAAREFVARRPCVLVLKAAVTVVVGPDGHAFLCSRPNAGLARGGAGDLLAGLIGGLLAQGLGGLRAALLGVFLHAEAGALARAELGAEAMTISEVASLLPRAFLRLRQGEPASGPGTI</sequence>
<keyword evidence="10 17" id="KW-0520">NAD</keyword>
<dbReference type="GO" id="GO:0046496">
    <property type="term" value="P:nicotinamide nucleotide metabolic process"/>
    <property type="evidence" value="ECO:0007669"/>
    <property type="project" value="UniProtKB-UniRule"/>
</dbReference>
<comment type="function">
    <text evidence="18">Catalyzes the epimerization of the S- and R-forms of NAD(P)HX, a damaged form of NAD(P)H that is a result of enzymatic or heat-dependent hydration. This is a prerequisite for the S-specific NAD(P)H-hydrate dehydratase to allow the repair of both epimers of NAD(P)HX.</text>
</comment>
<evidence type="ECO:0000256" key="12">
    <source>
        <dbReference type="ARBA" id="ARBA00023239"/>
    </source>
</evidence>
<dbReference type="GO" id="GO:0005524">
    <property type="term" value="F:ATP binding"/>
    <property type="evidence" value="ECO:0007669"/>
    <property type="project" value="UniProtKB-UniRule"/>
</dbReference>
<evidence type="ECO:0000259" key="20">
    <source>
        <dbReference type="PROSITE" id="PS51383"/>
    </source>
</evidence>
<feature type="binding site" evidence="18">
    <location>
        <position position="131"/>
    </location>
    <ligand>
        <name>K(+)</name>
        <dbReference type="ChEBI" id="CHEBI:29103"/>
    </ligand>
</feature>
<evidence type="ECO:0000256" key="16">
    <source>
        <dbReference type="ARBA" id="ARBA00049209"/>
    </source>
</evidence>
<keyword evidence="7 17" id="KW-0067">ATP-binding</keyword>
<dbReference type="Pfam" id="PF03853">
    <property type="entry name" value="YjeF_N"/>
    <property type="match status" value="1"/>
</dbReference>
<dbReference type="Gene3D" id="3.40.50.10260">
    <property type="entry name" value="YjeF N-terminal domain"/>
    <property type="match status" value="1"/>
</dbReference>
<dbReference type="EC" id="5.1.99.6" evidence="19"/>
<proteinExistence type="inferred from homology"/>
<dbReference type="Proteomes" id="UP000252355">
    <property type="component" value="Unassembled WGS sequence"/>
</dbReference>
<feature type="binding site" evidence="17">
    <location>
        <position position="336"/>
    </location>
    <ligand>
        <name>(6S)-NADPHX</name>
        <dbReference type="ChEBI" id="CHEBI:64076"/>
    </ligand>
</feature>
<comment type="similarity">
    <text evidence="3 19">In the N-terminal section; belongs to the NnrE/AIBP family.</text>
</comment>
<accession>A0A367ZPR4</accession>
<evidence type="ECO:0000256" key="4">
    <source>
        <dbReference type="ARBA" id="ARBA00009524"/>
    </source>
</evidence>
<dbReference type="InterPro" id="IPR030677">
    <property type="entry name" value="Nnr"/>
</dbReference>
<dbReference type="AlphaFoldDB" id="A0A367ZPR4"/>
<feature type="binding site" evidence="18">
    <location>
        <position position="60"/>
    </location>
    <ligand>
        <name>K(+)</name>
        <dbReference type="ChEBI" id="CHEBI:29103"/>
    </ligand>
</feature>
<dbReference type="HAMAP" id="MF_01965">
    <property type="entry name" value="NADHX_dehydratase"/>
    <property type="match status" value="1"/>
</dbReference>
<dbReference type="Gene3D" id="3.40.1190.20">
    <property type="match status" value="1"/>
</dbReference>
<dbReference type="NCBIfam" id="TIGR00197">
    <property type="entry name" value="yjeF_nterm"/>
    <property type="match status" value="1"/>
</dbReference>
<comment type="caution">
    <text evidence="18">Lacks conserved residue(s) required for the propagation of feature annotation.</text>
</comment>
<evidence type="ECO:0000256" key="2">
    <source>
        <dbReference type="ARBA" id="ARBA00000909"/>
    </source>
</evidence>
<evidence type="ECO:0000313" key="23">
    <source>
        <dbReference type="Proteomes" id="UP000252355"/>
    </source>
</evidence>
<keyword evidence="12 17" id="KW-0456">Lyase</keyword>
<feature type="binding site" evidence="17">
    <location>
        <position position="266"/>
    </location>
    <ligand>
        <name>(6S)-NADPHX</name>
        <dbReference type="ChEBI" id="CHEBI:64076"/>
    </ligand>
</feature>
<comment type="similarity">
    <text evidence="18">Belongs to the NnrE/AIBP family.</text>
</comment>
<dbReference type="PANTHER" id="PTHR12592:SF0">
    <property type="entry name" value="ATP-DEPENDENT (S)-NAD(P)H-HYDRATE DEHYDRATASE"/>
    <property type="match status" value="1"/>
</dbReference>
<comment type="catalytic activity">
    <reaction evidence="2 18 19">
        <text>(6R)-NADPHX = (6S)-NADPHX</text>
        <dbReference type="Rhea" id="RHEA:32227"/>
        <dbReference type="ChEBI" id="CHEBI:64076"/>
        <dbReference type="ChEBI" id="CHEBI:64077"/>
        <dbReference type="EC" id="5.1.99.6"/>
    </reaction>
</comment>
<evidence type="ECO:0000256" key="9">
    <source>
        <dbReference type="ARBA" id="ARBA00022958"/>
    </source>
</evidence>
<feature type="binding site" evidence="18">
    <location>
        <begin position="59"/>
        <end position="63"/>
    </location>
    <ligand>
        <name>(6S)-NADPHX</name>
        <dbReference type="ChEBI" id="CHEBI:64076"/>
    </ligand>
</feature>
<dbReference type="EC" id="4.2.1.136" evidence="19"/>
<comment type="subunit">
    <text evidence="17">Homotetramer.</text>
</comment>
<evidence type="ECO:0000256" key="6">
    <source>
        <dbReference type="ARBA" id="ARBA00022741"/>
    </source>
</evidence>
<keyword evidence="11 18" id="KW-0413">Isomerase</keyword>
<keyword evidence="9 18" id="KW-0630">Potassium</keyword>
<evidence type="ECO:0000256" key="10">
    <source>
        <dbReference type="ARBA" id="ARBA00023027"/>
    </source>
</evidence>
<comment type="similarity">
    <text evidence="17">Belongs to the NnrD/CARKD family.</text>
</comment>
<protein>
    <recommendedName>
        <fullName evidence="19">Bifunctional NAD(P)H-hydrate repair enzyme</fullName>
    </recommendedName>
    <alternativeName>
        <fullName evidence="19">Nicotinamide nucleotide repair protein</fullName>
    </alternativeName>
    <domain>
        <recommendedName>
            <fullName evidence="19">ADP-dependent (S)-NAD(P)H-hydrate dehydratase</fullName>
            <ecNumber evidence="19">4.2.1.136</ecNumber>
        </recommendedName>
        <alternativeName>
            <fullName evidence="19">ADP-dependent NAD(P)HX dehydratase</fullName>
        </alternativeName>
    </domain>
    <domain>
        <recommendedName>
            <fullName evidence="19">NAD(P)H-hydrate epimerase</fullName>
            <ecNumber evidence="19">5.1.99.6</ecNumber>
        </recommendedName>
    </domain>
</protein>
<gene>
    <name evidence="18" type="primary">nnrE</name>
    <name evidence="17" type="synonym">nnrD</name>
    <name evidence="22" type="ORF">OZSIB_3638</name>
</gene>
<keyword evidence="6 17" id="KW-0547">Nucleotide-binding</keyword>
<evidence type="ECO:0000256" key="11">
    <source>
        <dbReference type="ARBA" id="ARBA00023235"/>
    </source>
</evidence>
<feature type="binding site" evidence="17">
    <location>
        <begin position="423"/>
        <end position="427"/>
    </location>
    <ligand>
        <name>AMP</name>
        <dbReference type="ChEBI" id="CHEBI:456215"/>
    </ligand>
</feature>
<comment type="catalytic activity">
    <reaction evidence="1 18 19">
        <text>(6R)-NADHX = (6S)-NADHX</text>
        <dbReference type="Rhea" id="RHEA:32215"/>
        <dbReference type="ChEBI" id="CHEBI:64074"/>
        <dbReference type="ChEBI" id="CHEBI:64075"/>
        <dbReference type="EC" id="5.1.99.6"/>
    </reaction>
</comment>
<dbReference type="InterPro" id="IPR004443">
    <property type="entry name" value="YjeF_N_dom"/>
</dbReference>
<feature type="binding site" evidence="17">
    <location>
        <position position="453"/>
    </location>
    <ligand>
        <name>(6S)-NADPHX</name>
        <dbReference type="ChEBI" id="CHEBI:64076"/>
    </ligand>
</feature>
<dbReference type="SUPFAM" id="SSF64153">
    <property type="entry name" value="YjeF N-terminal domain-like"/>
    <property type="match status" value="1"/>
</dbReference>
<dbReference type="PANTHER" id="PTHR12592">
    <property type="entry name" value="ATP-DEPENDENT (S)-NAD(P)H-HYDRATE DEHYDRATASE FAMILY MEMBER"/>
    <property type="match status" value="1"/>
</dbReference>
<evidence type="ECO:0000256" key="8">
    <source>
        <dbReference type="ARBA" id="ARBA00022857"/>
    </source>
</evidence>
<dbReference type="InterPro" id="IPR036652">
    <property type="entry name" value="YjeF_N_dom_sf"/>
</dbReference>
<dbReference type="InterPro" id="IPR000631">
    <property type="entry name" value="CARKD"/>
</dbReference>
<dbReference type="HAMAP" id="MF_01966">
    <property type="entry name" value="NADHX_epimerase"/>
    <property type="match status" value="1"/>
</dbReference>
<name>A0A367ZPR4_9BACT</name>
<comment type="caution">
    <text evidence="22">The sequence shown here is derived from an EMBL/GenBank/DDBJ whole genome shotgun (WGS) entry which is preliminary data.</text>
</comment>